<dbReference type="EMBL" id="CADEAL010004104">
    <property type="protein sequence ID" value="CAB1451844.1"/>
    <property type="molecule type" value="Genomic_DNA"/>
</dbReference>
<dbReference type="InterPro" id="IPR003102">
    <property type="entry name" value="CREB1-like_pKID"/>
</dbReference>
<dbReference type="Pfam" id="PF02173">
    <property type="entry name" value="pKID"/>
    <property type="match status" value="1"/>
</dbReference>
<gene>
    <name evidence="8" type="ORF">PLEPLA_LOCUS39571</name>
</gene>
<organism evidence="8 9">
    <name type="scientific">Pleuronectes platessa</name>
    <name type="common">European plaice</name>
    <dbReference type="NCBI Taxonomy" id="8262"/>
    <lineage>
        <taxon>Eukaryota</taxon>
        <taxon>Metazoa</taxon>
        <taxon>Chordata</taxon>
        <taxon>Craniata</taxon>
        <taxon>Vertebrata</taxon>
        <taxon>Euteleostomi</taxon>
        <taxon>Actinopterygii</taxon>
        <taxon>Neopterygii</taxon>
        <taxon>Teleostei</taxon>
        <taxon>Neoteleostei</taxon>
        <taxon>Acanthomorphata</taxon>
        <taxon>Carangaria</taxon>
        <taxon>Pleuronectiformes</taxon>
        <taxon>Pleuronectoidei</taxon>
        <taxon>Pleuronectidae</taxon>
        <taxon>Pleuronectes</taxon>
    </lineage>
</organism>
<feature type="region of interest" description="Disordered" evidence="6">
    <location>
        <begin position="1"/>
        <end position="34"/>
    </location>
</feature>
<evidence type="ECO:0000256" key="4">
    <source>
        <dbReference type="ARBA" id="ARBA00023163"/>
    </source>
</evidence>
<feature type="region of interest" description="Disordered" evidence="6">
    <location>
        <begin position="52"/>
        <end position="136"/>
    </location>
</feature>
<dbReference type="PROSITE" id="PS50953">
    <property type="entry name" value="KID"/>
    <property type="match status" value="1"/>
</dbReference>
<dbReference type="InterPro" id="IPR001630">
    <property type="entry name" value="Leuzip_CREB"/>
</dbReference>
<evidence type="ECO:0000256" key="1">
    <source>
        <dbReference type="ARBA" id="ARBA00004123"/>
    </source>
</evidence>
<keyword evidence="9" id="KW-1185">Reference proteome</keyword>
<dbReference type="GO" id="GO:1990589">
    <property type="term" value="C:ATF4-CREB1 transcription factor complex"/>
    <property type="evidence" value="ECO:0007669"/>
    <property type="project" value="TreeGrafter"/>
</dbReference>
<feature type="compositionally biased region" description="Polar residues" evidence="6">
    <location>
        <begin position="56"/>
        <end position="70"/>
    </location>
</feature>
<evidence type="ECO:0000313" key="9">
    <source>
        <dbReference type="Proteomes" id="UP001153269"/>
    </source>
</evidence>
<reference evidence="8" key="1">
    <citation type="submission" date="2020-03" db="EMBL/GenBank/DDBJ databases">
        <authorList>
            <person name="Weist P."/>
        </authorList>
    </citation>
    <scope>NUCLEOTIDE SEQUENCE</scope>
</reference>
<protein>
    <recommendedName>
        <fullName evidence="7">KID domain-containing protein</fullName>
    </recommendedName>
</protein>
<keyword evidence="5" id="KW-0539">Nucleus</keyword>
<dbReference type="Proteomes" id="UP001153269">
    <property type="component" value="Unassembled WGS sequence"/>
</dbReference>
<proteinExistence type="predicted"/>
<feature type="domain" description="KID" evidence="7">
    <location>
        <begin position="63"/>
        <end position="122"/>
    </location>
</feature>
<dbReference type="AlphaFoldDB" id="A0A9N7Z7S7"/>
<comment type="subcellular location">
    <subcellularLocation>
        <location evidence="1">Nucleus</location>
    </subcellularLocation>
</comment>
<keyword evidence="2" id="KW-0805">Transcription regulation</keyword>
<accession>A0A9N7Z7S7</accession>
<feature type="compositionally biased region" description="Low complexity" evidence="6">
    <location>
        <begin position="1"/>
        <end position="16"/>
    </location>
</feature>
<dbReference type="GO" id="GO:0000981">
    <property type="term" value="F:DNA-binding transcription factor activity, RNA polymerase II-specific"/>
    <property type="evidence" value="ECO:0007669"/>
    <property type="project" value="TreeGrafter"/>
</dbReference>
<evidence type="ECO:0000256" key="3">
    <source>
        <dbReference type="ARBA" id="ARBA00023125"/>
    </source>
</evidence>
<keyword evidence="4" id="KW-0804">Transcription</keyword>
<evidence type="ECO:0000256" key="6">
    <source>
        <dbReference type="SAM" id="MobiDB-lite"/>
    </source>
</evidence>
<comment type="caution">
    <text evidence="8">The sequence shown here is derived from an EMBL/GenBank/DDBJ whole genome shotgun (WGS) entry which is preliminary data.</text>
</comment>
<dbReference type="PANTHER" id="PTHR45879:SF1">
    <property type="entry name" value="CYCLIC AMP-RESPONSIVE ELEMENT-BINDING PROTEIN 1"/>
    <property type="match status" value="1"/>
</dbReference>
<name>A0A9N7Z7S7_PLEPL</name>
<sequence length="245" mass="26432">MDTSVSSQLDSSLNDSLSDEENPQGSVAESPGVTVVQLPDGVTLEVQRSIPAPQASVIQPPQVHTVQISTGAELEEDESSTDPQRRREVLSRRPSYRKILNELSSDSPAVPKIDEEETEEEEEKEEEDEEEVSSVASASIYQTSSGQYIAVTQGGAIQLSSRDVLALQGSQNLTVTDSASSQPGATILQCAAQPGEAPQQFYIQGGQVLLQATRPLEGSAEWRVSDDDKHGDVDVCLLRSNFIYV</sequence>
<dbReference type="GO" id="GO:0035497">
    <property type="term" value="F:cAMP response element binding"/>
    <property type="evidence" value="ECO:0007669"/>
    <property type="project" value="TreeGrafter"/>
</dbReference>
<dbReference type="PANTHER" id="PTHR45879">
    <property type="entry name" value="CYCLIC AMP RESPONSE ELEMENT-BINDING PROTEIN B"/>
    <property type="match status" value="1"/>
</dbReference>
<evidence type="ECO:0000259" key="7">
    <source>
        <dbReference type="PROSITE" id="PS50953"/>
    </source>
</evidence>
<feature type="compositionally biased region" description="Acidic residues" evidence="6">
    <location>
        <begin position="114"/>
        <end position="132"/>
    </location>
</feature>
<evidence type="ECO:0000256" key="5">
    <source>
        <dbReference type="ARBA" id="ARBA00023242"/>
    </source>
</evidence>
<keyword evidence="3" id="KW-0238">DNA-binding</keyword>
<evidence type="ECO:0000313" key="8">
    <source>
        <dbReference type="EMBL" id="CAB1451844.1"/>
    </source>
</evidence>
<evidence type="ECO:0000256" key="2">
    <source>
        <dbReference type="ARBA" id="ARBA00023015"/>
    </source>
</evidence>